<dbReference type="InterPro" id="IPR039298">
    <property type="entry name" value="ACOT13"/>
</dbReference>
<name>A0A542CUU2_AMYCI</name>
<dbReference type="OrthoDB" id="9813282at2"/>
<evidence type="ECO:0000259" key="3">
    <source>
        <dbReference type="Pfam" id="PF03061"/>
    </source>
</evidence>
<reference evidence="4 5" key="1">
    <citation type="submission" date="2019-06" db="EMBL/GenBank/DDBJ databases">
        <title>Sequencing the genomes of 1000 actinobacteria strains.</title>
        <authorList>
            <person name="Klenk H.-P."/>
        </authorList>
    </citation>
    <scope>NUCLEOTIDE SEQUENCE [LARGE SCALE GENOMIC DNA]</scope>
    <source>
        <strain evidence="4 5">DSM 45679</strain>
    </source>
</reference>
<dbReference type="NCBIfam" id="TIGR00369">
    <property type="entry name" value="unchar_dom_1"/>
    <property type="match status" value="1"/>
</dbReference>
<evidence type="ECO:0000256" key="1">
    <source>
        <dbReference type="ARBA" id="ARBA00008324"/>
    </source>
</evidence>
<dbReference type="SUPFAM" id="SSF54637">
    <property type="entry name" value="Thioesterase/thiol ester dehydrase-isomerase"/>
    <property type="match status" value="1"/>
</dbReference>
<keyword evidence="2" id="KW-0378">Hydrolase</keyword>
<sequence length="167" mass="17690">MPDTTSQPPDAFLVALLDQGTELDGLGMLTGVAEGRIPHPDSYRRIGLRVTGAEPGTVRLDWTPTAAARNFAGGVDGGCIATVFDQACCNTAASRCEHCVPMVTLSLSVDYFAPLAVGEHYRVLGDLVHPGRRRMVAHARILDTTGTVLAHATAAVVPDSSFPDRIH</sequence>
<dbReference type="Proteomes" id="UP000320876">
    <property type="component" value="Unassembled WGS sequence"/>
</dbReference>
<dbReference type="GO" id="GO:0047617">
    <property type="term" value="F:fatty acyl-CoA hydrolase activity"/>
    <property type="evidence" value="ECO:0007669"/>
    <property type="project" value="InterPro"/>
</dbReference>
<protein>
    <submittedName>
        <fullName evidence="4">Uncharacterized protein (TIGR00369 family)</fullName>
    </submittedName>
</protein>
<dbReference type="RefSeq" id="WP_142003796.1">
    <property type="nucleotide sequence ID" value="NZ_VFML01000002.1"/>
</dbReference>
<dbReference type="PANTHER" id="PTHR21660">
    <property type="entry name" value="THIOESTERASE SUPERFAMILY MEMBER-RELATED"/>
    <property type="match status" value="1"/>
</dbReference>
<keyword evidence="5" id="KW-1185">Reference proteome</keyword>
<dbReference type="EMBL" id="VFML01000002">
    <property type="protein sequence ID" value="TQI94581.1"/>
    <property type="molecule type" value="Genomic_DNA"/>
</dbReference>
<comment type="similarity">
    <text evidence="1">Belongs to the thioesterase PaaI family.</text>
</comment>
<accession>A0A542CUU2</accession>
<dbReference type="AlphaFoldDB" id="A0A542CUU2"/>
<dbReference type="PANTHER" id="PTHR21660:SF1">
    <property type="entry name" value="ACYL-COENZYME A THIOESTERASE 13"/>
    <property type="match status" value="1"/>
</dbReference>
<proteinExistence type="inferred from homology"/>
<dbReference type="InterPro" id="IPR006683">
    <property type="entry name" value="Thioestr_dom"/>
</dbReference>
<dbReference type="Pfam" id="PF03061">
    <property type="entry name" value="4HBT"/>
    <property type="match status" value="1"/>
</dbReference>
<feature type="domain" description="Thioesterase" evidence="3">
    <location>
        <begin position="77"/>
        <end position="149"/>
    </location>
</feature>
<dbReference type="Gene3D" id="3.10.129.10">
    <property type="entry name" value="Hotdog Thioesterase"/>
    <property type="match status" value="1"/>
</dbReference>
<evidence type="ECO:0000313" key="4">
    <source>
        <dbReference type="EMBL" id="TQI94581.1"/>
    </source>
</evidence>
<organism evidence="4 5">
    <name type="scientific">Amycolatopsis cihanbeyliensis</name>
    <dbReference type="NCBI Taxonomy" id="1128664"/>
    <lineage>
        <taxon>Bacteria</taxon>
        <taxon>Bacillati</taxon>
        <taxon>Actinomycetota</taxon>
        <taxon>Actinomycetes</taxon>
        <taxon>Pseudonocardiales</taxon>
        <taxon>Pseudonocardiaceae</taxon>
        <taxon>Amycolatopsis</taxon>
    </lineage>
</organism>
<gene>
    <name evidence="4" type="ORF">FB471_6748</name>
</gene>
<dbReference type="InterPro" id="IPR003736">
    <property type="entry name" value="PAAI_dom"/>
</dbReference>
<dbReference type="CDD" id="cd03443">
    <property type="entry name" value="PaaI_thioesterase"/>
    <property type="match status" value="1"/>
</dbReference>
<comment type="caution">
    <text evidence="4">The sequence shown here is derived from an EMBL/GenBank/DDBJ whole genome shotgun (WGS) entry which is preliminary data.</text>
</comment>
<evidence type="ECO:0000256" key="2">
    <source>
        <dbReference type="ARBA" id="ARBA00022801"/>
    </source>
</evidence>
<dbReference type="InterPro" id="IPR029069">
    <property type="entry name" value="HotDog_dom_sf"/>
</dbReference>
<evidence type="ECO:0000313" key="5">
    <source>
        <dbReference type="Proteomes" id="UP000320876"/>
    </source>
</evidence>